<evidence type="ECO:0000313" key="3">
    <source>
        <dbReference type="EMBL" id="GJS52038.1"/>
    </source>
</evidence>
<feature type="compositionally biased region" description="Acidic residues" evidence="2">
    <location>
        <begin position="820"/>
        <end position="848"/>
    </location>
</feature>
<reference evidence="3" key="1">
    <citation type="journal article" date="2022" name="Int. J. Mol. Sci.">
        <title>Draft Genome of Tanacetum Coccineum: Genomic Comparison of Closely Related Tanacetum-Family Plants.</title>
        <authorList>
            <person name="Yamashiro T."/>
            <person name="Shiraishi A."/>
            <person name="Nakayama K."/>
            <person name="Satake H."/>
        </authorList>
    </citation>
    <scope>NUCLEOTIDE SEQUENCE</scope>
</reference>
<gene>
    <name evidence="3" type="ORF">Tco_0625400</name>
</gene>
<feature type="region of interest" description="Disordered" evidence="2">
    <location>
        <begin position="530"/>
        <end position="549"/>
    </location>
</feature>
<comment type="caution">
    <text evidence="3">The sequence shown here is derived from an EMBL/GenBank/DDBJ whole genome shotgun (WGS) entry which is preliminary data.</text>
</comment>
<reference evidence="3" key="2">
    <citation type="submission" date="2022-01" db="EMBL/GenBank/DDBJ databases">
        <authorList>
            <person name="Yamashiro T."/>
            <person name="Shiraishi A."/>
            <person name="Satake H."/>
            <person name="Nakayama K."/>
        </authorList>
    </citation>
    <scope>NUCLEOTIDE SEQUENCE</scope>
</reference>
<keyword evidence="4" id="KW-1185">Reference proteome</keyword>
<feature type="region of interest" description="Disordered" evidence="2">
    <location>
        <begin position="741"/>
        <end position="848"/>
    </location>
</feature>
<feature type="compositionally biased region" description="Basic residues" evidence="2">
    <location>
        <begin position="236"/>
        <end position="245"/>
    </location>
</feature>
<evidence type="ECO:0000256" key="2">
    <source>
        <dbReference type="SAM" id="MobiDB-lite"/>
    </source>
</evidence>
<dbReference type="Proteomes" id="UP001151760">
    <property type="component" value="Unassembled WGS sequence"/>
</dbReference>
<proteinExistence type="predicted"/>
<feature type="compositionally biased region" description="Acidic residues" evidence="2">
    <location>
        <begin position="793"/>
        <end position="812"/>
    </location>
</feature>
<dbReference type="EMBL" id="BQNB010008627">
    <property type="protein sequence ID" value="GJS52038.1"/>
    <property type="molecule type" value="Genomic_DNA"/>
</dbReference>
<protein>
    <submittedName>
        <fullName evidence="3">Uncharacterized protein</fullName>
    </submittedName>
</protein>
<sequence>MTTLKFVDTHNMVAFLSKPAESEGFEQIATAKAKTVNREVQLQDLVDGKKIVITESTVRRDLQLEDAEGMDCLPNATIFEELTRMRYEKFLIHTVLQCLSAKTTAWNEFSNTMASAIICLARNQKFNFSKYVFESMVKNLDNVNKFLMYPRFVQVFLEQQVREMSSHKRIYETPYHTKNIFGNMRRVGKGFSRRETPLFPTMVVQAQEEIGEGSAIPTDPQHTPTIIQPLTSQPQKKQKPKKTKRKDTEIPQSSGPTDNVADKAVNEEMDDSLVRAATTASSLEAEQDSGVNTSRSDEDSLKLKELMDFCTKLQQRVLDLENIKTAQAQEITTLKIRVTKLEKKGGLRTHKLKRLNKGRKIHDIDVDKDITLENVHDAEMFDVNDLHSDEVFVEKEVPVKEVSVVGKVNAAIIATTVSAAIITKVDITLAQALAELKNTRPKAKGLVKVQDKGKGIMVEEHLKMKKKEQVSFDEQEAKRLQAEFDDEERLARIETDYELAQKLQAEEQEELTVNEKDTRFQQLLEKRRKHFTTKRAEEKRNKPPTKAQQRSIITELVEGIEMEESSKKEELMEESSKREAAKMKELIKIVLDEEEVVIDALPLATKPPSIVGWKIIKEGKISHFQIIRADGSLKRYSAFIQMLKSFDREDLETLWKLVKAKHGSTRPEESYERVLWGDLKTMFEHHVEDTGRIVRIKRLHDDLRVIAAKVRVTTAKLNLELFSNLNEKYAKYGINNVLGPEELEQAPPPPDFVHEPIYPEFMPPEDDALPAKEQPLPAVVSPTADLPGYITESDLEEDPEEEDEDLEEDPADYPDKRDEGEEESSRDDADDEEEDKDEDKEEEEEEEH</sequence>
<evidence type="ECO:0000313" key="4">
    <source>
        <dbReference type="Proteomes" id="UP001151760"/>
    </source>
</evidence>
<feature type="compositionally biased region" description="Polar residues" evidence="2">
    <location>
        <begin position="279"/>
        <end position="294"/>
    </location>
</feature>
<keyword evidence="1" id="KW-0175">Coiled coil</keyword>
<name>A0ABQ4WGP6_9ASTR</name>
<accession>A0ABQ4WGP6</accession>
<evidence type="ECO:0000256" key="1">
    <source>
        <dbReference type="SAM" id="Coils"/>
    </source>
</evidence>
<feature type="coiled-coil region" evidence="1">
    <location>
        <begin position="463"/>
        <end position="510"/>
    </location>
</feature>
<feature type="region of interest" description="Disordered" evidence="2">
    <location>
        <begin position="279"/>
        <end position="298"/>
    </location>
</feature>
<feature type="region of interest" description="Disordered" evidence="2">
    <location>
        <begin position="214"/>
        <end position="263"/>
    </location>
</feature>
<organism evidence="3 4">
    <name type="scientific">Tanacetum coccineum</name>
    <dbReference type="NCBI Taxonomy" id="301880"/>
    <lineage>
        <taxon>Eukaryota</taxon>
        <taxon>Viridiplantae</taxon>
        <taxon>Streptophyta</taxon>
        <taxon>Embryophyta</taxon>
        <taxon>Tracheophyta</taxon>
        <taxon>Spermatophyta</taxon>
        <taxon>Magnoliopsida</taxon>
        <taxon>eudicotyledons</taxon>
        <taxon>Gunneridae</taxon>
        <taxon>Pentapetalae</taxon>
        <taxon>asterids</taxon>
        <taxon>campanulids</taxon>
        <taxon>Asterales</taxon>
        <taxon>Asteraceae</taxon>
        <taxon>Asteroideae</taxon>
        <taxon>Anthemideae</taxon>
        <taxon>Anthemidinae</taxon>
        <taxon>Tanacetum</taxon>
    </lineage>
</organism>